<sequence>MIPKSELIFVYEGYWGDKKFAFGSTEEDALKALERCYAYGEPEEDLEDRLGTHWAIGDESEGWRIVPREVKVQHIDGTVYGSFPNNLPVHLYWDCPSCGYNWGDDILADTKFPHLVLCKHRKNSGLEASYFLVHLSEEDGEKLKGT</sequence>
<dbReference type="EMBL" id="CP036266">
    <property type="protein sequence ID" value="QDT18440.1"/>
    <property type="molecule type" value="Genomic_DNA"/>
</dbReference>
<accession>A0A517PGC9</accession>
<protein>
    <submittedName>
        <fullName evidence="1">Uncharacterized protein</fullName>
    </submittedName>
</protein>
<proteinExistence type="predicted"/>
<evidence type="ECO:0000313" key="2">
    <source>
        <dbReference type="Proteomes" id="UP000320421"/>
    </source>
</evidence>
<keyword evidence="2" id="KW-1185">Reference proteome</keyword>
<dbReference type="Proteomes" id="UP000320421">
    <property type="component" value="Chromosome"/>
</dbReference>
<gene>
    <name evidence="1" type="ORF">HG66A1_02010</name>
</gene>
<organism evidence="1 2">
    <name type="scientific">Gimesia chilikensis</name>
    <dbReference type="NCBI Taxonomy" id="2605989"/>
    <lineage>
        <taxon>Bacteria</taxon>
        <taxon>Pseudomonadati</taxon>
        <taxon>Planctomycetota</taxon>
        <taxon>Planctomycetia</taxon>
        <taxon>Planctomycetales</taxon>
        <taxon>Planctomycetaceae</taxon>
        <taxon>Gimesia</taxon>
    </lineage>
</organism>
<dbReference type="AlphaFoldDB" id="A0A517PGC9"/>
<evidence type="ECO:0000313" key="1">
    <source>
        <dbReference type="EMBL" id="QDT18440.1"/>
    </source>
</evidence>
<reference evidence="1 2" key="1">
    <citation type="submission" date="2019-02" db="EMBL/GenBank/DDBJ databases">
        <title>Deep-cultivation of Planctomycetes and their phenomic and genomic characterization uncovers novel biology.</title>
        <authorList>
            <person name="Wiegand S."/>
            <person name="Jogler M."/>
            <person name="Boedeker C."/>
            <person name="Pinto D."/>
            <person name="Vollmers J."/>
            <person name="Rivas-Marin E."/>
            <person name="Kohn T."/>
            <person name="Peeters S.H."/>
            <person name="Heuer A."/>
            <person name="Rast P."/>
            <person name="Oberbeckmann S."/>
            <person name="Bunk B."/>
            <person name="Jeske O."/>
            <person name="Meyerdierks A."/>
            <person name="Storesund J.E."/>
            <person name="Kallscheuer N."/>
            <person name="Luecker S."/>
            <person name="Lage O.M."/>
            <person name="Pohl T."/>
            <person name="Merkel B.J."/>
            <person name="Hornburger P."/>
            <person name="Mueller R.-W."/>
            <person name="Bruemmer F."/>
            <person name="Labrenz M."/>
            <person name="Spormann A.M."/>
            <person name="Op den Camp H."/>
            <person name="Overmann J."/>
            <person name="Amann R."/>
            <person name="Jetten M.S.M."/>
            <person name="Mascher T."/>
            <person name="Medema M.H."/>
            <person name="Devos D.P."/>
            <person name="Kaster A.-K."/>
            <person name="Ovreas L."/>
            <person name="Rohde M."/>
            <person name="Galperin M.Y."/>
            <person name="Jogler C."/>
        </authorList>
    </citation>
    <scope>NUCLEOTIDE SEQUENCE [LARGE SCALE GENOMIC DNA]</scope>
    <source>
        <strain evidence="1 2">HG66A1</strain>
    </source>
</reference>
<name>A0A517PGC9_9PLAN</name>
<dbReference type="RefSeq" id="WP_145179986.1">
    <property type="nucleotide sequence ID" value="NZ_CP036266.1"/>
</dbReference>